<dbReference type="Proteomes" id="UP001222275">
    <property type="component" value="Chromosome"/>
</dbReference>
<evidence type="ECO:0000313" key="2">
    <source>
        <dbReference type="Proteomes" id="UP001222275"/>
    </source>
</evidence>
<dbReference type="EMBL" id="CP102381">
    <property type="protein sequence ID" value="WEJ63739.1"/>
    <property type="molecule type" value="Genomic_DNA"/>
</dbReference>
<name>A0ABY8CCR8_9GAMM</name>
<proteinExistence type="predicted"/>
<protein>
    <recommendedName>
        <fullName evidence="3">DUF1292 domain-containing protein</fullName>
    </recommendedName>
</protein>
<keyword evidence="2" id="KW-1185">Reference proteome</keyword>
<sequence>MQTHQDFKPGIYLVTKGQYEGAAIFLIEVSEPEESEFVYMTIFNPESEESHEISFDEWMVMNNEDGLTWNAEIPDEVKDLYLKGSFSLIKGLD</sequence>
<evidence type="ECO:0008006" key="3">
    <source>
        <dbReference type="Google" id="ProtNLM"/>
    </source>
</evidence>
<organism evidence="1 2">
    <name type="scientific">Thiomicrorhabdus lithotrophica</name>
    <dbReference type="NCBI Taxonomy" id="2949997"/>
    <lineage>
        <taxon>Bacteria</taxon>
        <taxon>Pseudomonadati</taxon>
        <taxon>Pseudomonadota</taxon>
        <taxon>Gammaproteobacteria</taxon>
        <taxon>Thiotrichales</taxon>
        <taxon>Piscirickettsiaceae</taxon>
        <taxon>Thiomicrorhabdus</taxon>
    </lineage>
</organism>
<gene>
    <name evidence="1" type="ORF">NR989_05680</name>
</gene>
<evidence type="ECO:0000313" key="1">
    <source>
        <dbReference type="EMBL" id="WEJ63739.1"/>
    </source>
</evidence>
<dbReference type="RefSeq" id="WP_275595995.1">
    <property type="nucleotide sequence ID" value="NZ_CP102381.1"/>
</dbReference>
<accession>A0ABY8CCR8</accession>
<reference evidence="1 2" key="1">
    <citation type="submission" date="2022-06" db="EMBL/GenBank/DDBJ databases">
        <title>Thiomicrohabdus sp. nov, an obligately chemolithoautotrophic, sulfur-oxidizing bacterium isolated from beach of Guanyin Mountain. Amoy.</title>
        <authorList>
            <person name="Zhu H."/>
        </authorList>
    </citation>
    <scope>NUCLEOTIDE SEQUENCE [LARGE SCALE GENOMIC DNA]</scope>
    <source>
        <strain evidence="1 2">XGS-01</strain>
    </source>
</reference>